<organism evidence="1 2">
    <name type="scientific">Ilex paraguariensis</name>
    <name type="common">yerba mate</name>
    <dbReference type="NCBI Taxonomy" id="185542"/>
    <lineage>
        <taxon>Eukaryota</taxon>
        <taxon>Viridiplantae</taxon>
        <taxon>Streptophyta</taxon>
        <taxon>Embryophyta</taxon>
        <taxon>Tracheophyta</taxon>
        <taxon>Spermatophyta</taxon>
        <taxon>Magnoliopsida</taxon>
        <taxon>eudicotyledons</taxon>
        <taxon>Gunneridae</taxon>
        <taxon>Pentapetalae</taxon>
        <taxon>asterids</taxon>
        <taxon>campanulids</taxon>
        <taxon>Aquifoliales</taxon>
        <taxon>Aquifoliaceae</taxon>
        <taxon>Ilex</taxon>
    </lineage>
</organism>
<evidence type="ECO:0000313" key="2">
    <source>
        <dbReference type="Proteomes" id="UP001642360"/>
    </source>
</evidence>
<accession>A0ABC8T7L8</accession>
<dbReference type="Proteomes" id="UP001642360">
    <property type="component" value="Unassembled WGS sequence"/>
</dbReference>
<evidence type="ECO:0000313" key="1">
    <source>
        <dbReference type="EMBL" id="CAK9165411.1"/>
    </source>
</evidence>
<sequence length="116" mass="12767">MCTLRCSSCFNVSPDMTGNASHQQQHQMGSSQIQAHQCAPSHSQPYQPHQSKHHQSHSNACECQLSQPESGTHIGVAGMLCVSALIFTYSFLPFSLLLYIGHVDLFALICLAHRTK</sequence>
<dbReference type="AlphaFoldDB" id="A0ABC8T7L8"/>
<comment type="caution">
    <text evidence="1">The sequence shown here is derived from an EMBL/GenBank/DDBJ whole genome shotgun (WGS) entry which is preliminary data.</text>
</comment>
<protein>
    <submittedName>
        <fullName evidence="1">Uncharacterized protein</fullName>
    </submittedName>
</protein>
<dbReference type="EMBL" id="CAUOFW020004391">
    <property type="protein sequence ID" value="CAK9165411.1"/>
    <property type="molecule type" value="Genomic_DNA"/>
</dbReference>
<gene>
    <name evidence="1" type="ORF">ILEXP_LOCUS34583</name>
</gene>
<reference evidence="1 2" key="1">
    <citation type="submission" date="2024-02" db="EMBL/GenBank/DDBJ databases">
        <authorList>
            <person name="Vignale AGUSTIN F."/>
            <person name="Sosa J E."/>
            <person name="Modenutti C."/>
        </authorList>
    </citation>
    <scope>NUCLEOTIDE SEQUENCE [LARGE SCALE GENOMIC DNA]</scope>
</reference>
<proteinExistence type="predicted"/>
<name>A0ABC8T7L8_9AQUA</name>
<keyword evidence="2" id="KW-1185">Reference proteome</keyword>